<gene>
    <name evidence="1" type="ORF">H6G97_38585</name>
</gene>
<evidence type="ECO:0000313" key="1">
    <source>
        <dbReference type="EMBL" id="MBD2535016.1"/>
    </source>
</evidence>
<organism evidence="1 2">
    <name type="scientific">Nostoc flagelliforme FACHB-838</name>
    <dbReference type="NCBI Taxonomy" id="2692904"/>
    <lineage>
        <taxon>Bacteria</taxon>
        <taxon>Bacillati</taxon>
        <taxon>Cyanobacteriota</taxon>
        <taxon>Cyanophyceae</taxon>
        <taxon>Nostocales</taxon>
        <taxon>Nostocaceae</taxon>
        <taxon>Nostoc</taxon>
    </lineage>
</organism>
<accession>A0ABR8E1N1</accession>
<proteinExistence type="predicted"/>
<comment type="caution">
    <text evidence="1">The sequence shown here is derived from an EMBL/GenBank/DDBJ whole genome shotgun (WGS) entry which is preliminary data.</text>
</comment>
<dbReference type="Proteomes" id="UP000623440">
    <property type="component" value="Unassembled WGS sequence"/>
</dbReference>
<dbReference type="RefSeq" id="WP_190945887.1">
    <property type="nucleotide sequence ID" value="NZ_JACJSI010000224.1"/>
</dbReference>
<protein>
    <recommendedName>
        <fullName evidence="3">DUF5659 domain-containing protein</fullName>
    </recommendedName>
</protein>
<sequence length="106" mass="12208">MKRQTKKSKEKTRPQITDELIHNSLTQLGLIENFYVCSIPKLNSAAIFYLSHDNNLLMYLVQDPQLNAIYIKYLEKMGVPIFSDILEAAEYGKSLLGKVEKEKTNE</sequence>
<evidence type="ECO:0000313" key="2">
    <source>
        <dbReference type="Proteomes" id="UP000623440"/>
    </source>
</evidence>
<evidence type="ECO:0008006" key="3">
    <source>
        <dbReference type="Google" id="ProtNLM"/>
    </source>
</evidence>
<reference evidence="1 2" key="1">
    <citation type="journal article" date="2020" name="ISME J.">
        <title>Comparative genomics reveals insights into cyanobacterial evolution and habitat adaptation.</title>
        <authorList>
            <person name="Chen M.Y."/>
            <person name="Teng W.K."/>
            <person name="Zhao L."/>
            <person name="Hu C.X."/>
            <person name="Zhou Y.K."/>
            <person name="Han B.P."/>
            <person name="Song L.R."/>
            <person name="Shu W.S."/>
        </authorList>
    </citation>
    <scope>NUCLEOTIDE SEQUENCE [LARGE SCALE GENOMIC DNA]</scope>
    <source>
        <strain evidence="1 2">FACHB-838</strain>
    </source>
</reference>
<name>A0ABR8E1N1_9NOSO</name>
<keyword evidence="2" id="KW-1185">Reference proteome</keyword>
<dbReference type="EMBL" id="JACJSI010000224">
    <property type="protein sequence ID" value="MBD2535016.1"/>
    <property type="molecule type" value="Genomic_DNA"/>
</dbReference>